<dbReference type="AlphaFoldDB" id="A0A644ZT65"/>
<reference evidence="1" key="1">
    <citation type="submission" date="2019-08" db="EMBL/GenBank/DDBJ databases">
        <authorList>
            <person name="Kucharzyk K."/>
            <person name="Murdoch R.W."/>
            <person name="Higgins S."/>
            <person name="Loffler F."/>
        </authorList>
    </citation>
    <scope>NUCLEOTIDE SEQUENCE</scope>
</reference>
<evidence type="ECO:0008006" key="2">
    <source>
        <dbReference type="Google" id="ProtNLM"/>
    </source>
</evidence>
<name>A0A644ZT65_9ZZZZ</name>
<gene>
    <name evidence="1" type="ORF">SDC9_90625</name>
</gene>
<comment type="caution">
    <text evidence="1">The sequence shown here is derived from an EMBL/GenBank/DDBJ whole genome shotgun (WGS) entry which is preliminary data.</text>
</comment>
<organism evidence="1">
    <name type="scientific">bioreactor metagenome</name>
    <dbReference type="NCBI Taxonomy" id="1076179"/>
    <lineage>
        <taxon>unclassified sequences</taxon>
        <taxon>metagenomes</taxon>
        <taxon>ecological metagenomes</taxon>
    </lineage>
</organism>
<proteinExistence type="predicted"/>
<evidence type="ECO:0000313" key="1">
    <source>
        <dbReference type="EMBL" id="MPM43947.1"/>
    </source>
</evidence>
<dbReference type="EMBL" id="VSSQ01010296">
    <property type="protein sequence ID" value="MPM43947.1"/>
    <property type="molecule type" value="Genomic_DNA"/>
</dbReference>
<dbReference type="PROSITE" id="PS51257">
    <property type="entry name" value="PROKAR_LIPOPROTEIN"/>
    <property type="match status" value="1"/>
</dbReference>
<protein>
    <recommendedName>
        <fullName evidence="2">DUF4367 domain-containing protein</fullName>
    </recommendedName>
</protein>
<accession>A0A644ZT65</accession>
<sequence>MKKLVYVLLIITTLLVGCSSGSKDALVQYNSLDDIADELGYYPNTPQYLPGTDYSETYWLVDGDTLQVIYKNDTQTITYRTKKVADEAISGVDKSPLTESQINRSKGFDVTMYGKDGKLYLAEWSEDQKSFSLYFENGCTAEEFDVAIKGV</sequence>